<dbReference type="Proteomes" id="UP000042054">
    <property type="component" value="Unassembled WGS sequence"/>
</dbReference>
<keyword evidence="5 6" id="KW-0472">Membrane</keyword>
<comment type="subcellular location">
    <subcellularLocation>
        <location evidence="1">Cell membrane</location>
        <topology evidence="1">Multi-pass membrane protein</topology>
    </subcellularLocation>
</comment>
<dbReference type="Pfam" id="PF03706">
    <property type="entry name" value="LPG_synthase_TM"/>
    <property type="match status" value="1"/>
</dbReference>
<dbReference type="NCBIfam" id="TIGR00374">
    <property type="entry name" value="flippase-like domain"/>
    <property type="match status" value="1"/>
</dbReference>
<accession>A0A0U1HRP1</accession>
<feature type="transmembrane region" description="Helical" evidence="6">
    <location>
        <begin position="311"/>
        <end position="331"/>
    </location>
</feature>
<dbReference type="STRING" id="29485.CH64_2966"/>
<feature type="transmembrane region" description="Helical" evidence="6">
    <location>
        <begin position="230"/>
        <end position="253"/>
    </location>
</feature>
<keyword evidence="3 6" id="KW-0812">Transmembrane</keyword>
<proteinExistence type="predicted"/>
<feature type="transmembrane region" description="Helical" evidence="6">
    <location>
        <begin position="137"/>
        <end position="155"/>
    </location>
</feature>
<dbReference type="AlphaFoldDB" id="A0A0U1HRP1"/>
<evidence type="ECO:0000256" key="1">
    <source>
        <dbReference type="ARBA" id="ARBA00004651"/>
    </source>
</evidence>
<evidence type="ECO:0000256" key="4">
    <source>
        <dbReference type="ARBA" id="ARBA00022989"/>
    </source>
</evidence>
<sequence length="345" mass="37197">MAGVEFLMMTESNKKRNWPKYVIGGMITVLCLVIIARQVSITDVITALENFRWEYLAMGIASLAFGYSLRIFRWAIMLSATGTKIKWSTCAAPFLGSIALNNVLPLRLGDVVRAFVFPSAMGISKTTATTSLIMERLIDLMTLLGCLAIGLVALSGTHLPPLIAESAVTMAVLGGAALILGFLFSGYLARYIANIANRRASSKKPDRVYKILIIISDLLSNFEFMSRPKVLFSIIVISMFVWVGETGLFYFLLVGFDFDATPAVAVIVMSIATLSTLVPSSPGYVGPFHLAAFAAVSMLGGTAAQAGSYAVLSHLALWLPTTLAGAISILMKPELFRSFHSKSVS</sequence>
<evidence type="ECO:0000256" key="2">
    <source>
        <dbReference type="ARBA" id="ARBA00022475"/>
    </source>
</evidence>
<dbReference type="PANTHER" id="PTHR39087">
    <property type="entry name" value="UPF0104 MEMBRANE PROTEIN MJ1595"/>
    <property type="match status" value="1"/>
</dbReference>
<feature type="transmembrane region" description="Helical" evidence="6">
    <location>
        <begin position="53"/>
        <end position="72"/>
    </location>
</feature>
<dbReference type="RefSeq" id="WP_231586327.1">
    <property type="nucleotide sequence ID" value="NZ_CTKE01000006.1"/>
</dbReference>
<evidence type="ECO:0000313" key="7">
    <source>
        <dbReference type="EMBL" id="CQI89463.1"/>
    </source>
</evidence>
<name>A0A0U1HRP1_YERRO</name>
<feature type="transmembrane region" description="Helical" evidence="6">
    <location>
        <begin position="21"/>
        <end position="41"/>
    </location>
</feature>
<dbReference type="PANTHER" id="PTHR39087:SF2">
    <property type="entry name" value="UPF0104 MEMBRANE PROTEIN MJ1595"/>
    <property type="match status" value="1"/>
</dbReference>
<evidence type="ECO:0000256" key="3">
    <source>
        <dbReference type="ARBA" id="ARBA00022692"/>
    </source>
</evidence>
<feature type="transmembrane region" description="Helical" evidence="6">
    <location>
        <begin position="260"/>
        <end position="278"/>
    </location>
</feature>
<reference evidence="7 8" key="1">
    <citation type="submission" date="2015-03" db="EMBL/GenBank/DDBJ databases">
        <authorList>
            <person name="Murphy D."/>
        </authorList>
    </citation>
    <scope>NUCLEOTIDE SEQUENCE [LARGE SCALE GENOMIC DNA]</scope>
    <source>
        <strain evidence="7 8">68/02</strain>
    </source>
</reference>
<keyword evidence="4 6" id="KW-1133">Transmembrane helix</keyword>
<dbReference type="InterPro" id="IPR022791">
    <property type="entry name" value="L-PG_synthase/AglD"/>
</dbReference>
<dbReference type="EMBL" id="CTKE01000006">
    <property type="protein sequence ID" value="CQI89463.1"/>
    <property type="molecule type" value="Genomic_DNA"/>
</dbReference>
<keyword evidence="2" id="KW-1003">Cell membrane</keyword>
<evidence type="ECO:0000256" key="6">
    <source>
        <dbReference type="SAM" id="Phobius"/>
    </source>
</evidence>
<evidence type="ECO:0000256" key="5">
    <source>
        <dbReference type="ARBA" id="ARBA00023136"/>
    </source>
</evidence>
<dbReference type="GO" id="GO:0005886">
    <property type="term" value="C:plasma membrane"/>
    <property type="evidence" value="ECO:0007669"/>
    <property type="project" value="UniProtKB-SubCell"/>
</dbReference>
<protein>
    <submittedName>
        <fullName evidence="7">Uncharacterized protein</fullName>
    </submittedName>
</protein>
<feature type="transmembrane region" description="Helical" evidence="6">
    <location>
        <begin position="167"/>
        <end position="188"/>
    </location>
</feature>
<evidence type="ECO:0000313" key="8">
    <source>
        <dbReference type="Proteomes" id="UP000042054"/>
    </source>
</evidence>
<organism evidence="7 8">
    <name type="scientific">Yersinia rohdei</name>
    <dbReference type="NCBI Taxonomy" id="29485"/>
    <lineage>
        <taxon>Bacteria</taxon>
        <taxon>Pseudomonadati</taxon>
        <taxon>Pseudomonadota</taxon>
        <taxon>Gammaproteobacteria</taxon>
        <taxon>Enterobacterales</taxon>
        <taxon>Yersiniaceae</taxon>
        <taxon>Yersinia</taxon>
    </lineage>
</organism>
<gene>
    <name evidence="7" type="ORF">ERS008555_01610</name>
</gene>